<evidence type="ECO:0000313" key="4">
    <source>
        <dbReference type="Proteomes" id="UP001558613"/>
    </source>
</evidence>
<comment type="caution">
    <text evidence="3">The sequence shown here is derived from an EMBL/GenBank/DDBJ whole genome shotgun (WGS) entry which is preliminary data.</text>
</comment>
<evidence type="ECO:0000313" key="3">
    <source>
        <dbReference type="EMBL" id="KAL1250765.1"/>
    </source>
</evidence>
<dbReference type="InterPro" id="IPR043136">
    <property type="entry name" value="B30.2/SPRY_sf"/>
</dbReference>
<keyword evidence="2" id="KW-0677">Repeat</keyword>
<dbReference type="Proteomes" id="UP001558613">
    <property type="component" value="Unassembled WGS sequence"/>
</dbReference>
<protein>
    <submittedName>
        <fullName evidence="3">Uncharacterized protein</fullName>
    </submittedName>
</protein>
<keyword evidence="1" id="KW-0433">Leucine-rich repeat</keyword>
<name>A0ABR3LEI6_9TELE</name>
<dbReference type="EMBL" id="JAYMGO010000022">
    <property type="protein sequence ID" value="KAL1250765.1"/>
    <property type="molecule type" value="Genomic_DNA"/>
</dbReference>
<dbReference type="PANTHER" id="PTHR24106">
    <property type="entry name" value="NACHT, LRR AND CARD DOMAINS-CONTAINING"/>
    <property type="match status" value="1"/>
</dbReference>
<evidence type="ECO:0000256" key="2">
    <source>
        <dbReference type="ARBA" id="ARBA00022737"/>
    </source>
</evidence>
<dbReference type="SUPFAM" id="SSF52047">
    <property type="entry name" value="RNI-like"/>
    <property type="match status" value="1"/>
</dbReference>
<dbReference type="SUPFAM" id="SSF49899">
    <property type="entry name" value="Concanavalin A-like lectins/glucanases"/>
    <property type="match status" value="1"/>
</dbReference>
<gene>
    <name evidence="3" type="ORF">QQF64_018561</name>
</gene>
<dbReference type="SMART" id="SM00368">
    <property type="entry name" value="LRR_RI"/>
    <property type="match status" value="1"/>
</dbReference>
<organism evidence="3 4">
    <name type="scientific">Cirrhinus molitorella</name>
    <name type="common">mud carp</name>
    <dbReference type="NCBI Taxonomy" id="172907"/>
    <lineage>
        <taxon>Eukaryota</taxon>
        <taxon>Metazoa</taxon>
        <taxon>Chordata</taxon>
        <taxon>Craniata</taxon>
        <taxon>Vertebrata</taxon>
        <taxon>Euteleostomi</taxon>
        <taxon>Actinopterygii</taxon>
        <taxon>Neopterygii</taxon>
        <taxon>Teleostei</taxon>
        <taxon>Ostariophysi</taxon>
        <taxon>Cypriniformes</taxon>
        <taxon>Cyprinidae</taxon>
        <taxon>Labeoninae</taxon>
        <taxon>Labeonini</taxon>
        <taxon>Cirrhinus</taxon>
    </lineage>
</organism>
<dbReference type="InterPro" id="IPR013320">
    <property type="entry name" value="ConA-like_dom_sf"/>
</dbReference>
<dbReference type="Gene3D" id="3.80.10.10">
    <property type="entry name" value="Ribonuclease Inhibitor"/>
    <property type="match status" value="1"/>
</dbReference>
<proteinExistence type="predicted"/>
<reference evidence="3 4" key="1">
    <citation type="submission" date="2023-09" db="EMBL/GenBank/DDBJ databases">
        <authorList>
            <person name="Wang M."/>
        </authorList>
    </citation>
    <scope>NUCLEOTIDE SEQUENCE [LARGE SCALE GENOMIC DNA]</scope>
    <source>
        <strain evidence="3">GT-2023</strain>
        <tissue evidence="3">Liver</tissue>
    </source>
</reference>
<accession>A0ABR3LEI6</accession>
<dbReference type="InterPro" id="IPR032675">
    <property type="entry name" value="LRR_dom_sf"/>
</dbReference>
<dbReference type="InterPro" id="IPR051261">
    <property type="entry name" value="NLR"/>
</dbReference>
<sequence>MGVEPICSVYRYCSDTKRKEPVNCPAVIKSYNANMGGIYKSDMLVHLYCTPMKFKRWLSGCMVTQKGCHCLSSALSSNLSRLRELDLSYNHPGDSGVKQLSKKLKDQNCSLYKLNVDYGGESRLRAGLKKYACFLTLDPNTANTQLILSEGNRKSQRVTVLDTRWKQGERQTQSQFPLISNSALTKQATGDSGVKLRSALLNDPHCKLKKLLI</sequence>
<dbReference type="Gene3D" id="2.60.120.920">
    <property type="match status" value="1"/>
</dbReference>
<keyword evidence="4" id="KW-1185">Reference proteome</keyword>
<evidence type="ECO:0000256" key="1">
    <source>
        <dbReference type="ARBA" id="ARBA00022614"/>
    </source>
</evidence>